<feature type="region of interest" description="Disordered" evidence="1">
    <location>
        <begin position="94"/>
        <end position="118"/>
    </location>
</feature>
<name>A0AAQ3NUI7_VIGMU</name>
<dbReference type="AlphaFoldDB" id="A0AAQ3NUI7"/>
<gene>
    <name evidence="2" type="ORF">V8G54_009733</name>
</gene>
<dbReference type="EMBL" id="CP144698">
    <property type="protein sequence ID" value="WVZ16751.1"/>
    <property type="molecule type" value="Genomic_DNA"/>
</dbReference>
<accession>A0AAQ3NUI7</accession>
<feature type="compositionally biased region" description="Acidic residues" evidence="1">
    <location>
        <begin position="105"/>
        <end position="118"/>
    </location>
</feature>
<reference evidence="2 3" key="1">
    <citation type="journal article" date="2023" name="Life. Sci Alliance">
        <title>Evolutionary insights into 3D genome organization and epigenetic landscape of Vigna mungo.</title>
        <authorList>
            <person name="Junaid A."/>
            <person name="Singh B."/>
            <person name="Bhatia S."/>
        </authorList>
    </citation>
    <scope>NUCLEOTIDE SEQUENCE [LARGE SCALE GENOMIC DNA]</scope>
    <source>
        <strain evidence="2">Urdbean</strain>
    </source>
</reference>
<protein>
    <submittedName>
        <fullName evidence="2">Uncharacterized protein</fullName>
    </submittedName>
</protein>
<evidence type="ECO:0000256" key="1">
    <source>
        <dbReference type="SAM" id="MobiDB-lite"/>
    </source>
</evidence>
<evidence type="ECO:0000313" key="3">
    <source>
        <dbReference type="Proteomes" id="UP001374535"/>
    </source>
</evidence>
<dbReference type="Proteomes" id="UP001374535">
    <property type="component" value="Chromosome 3"/>
</dbReference>
<proteinExistence type="predicted"/>
<sequence length="118" mass="13377">MQVIGKTTLTCIGLKKTALGWYFKDEVDSAKGKETLLDFDSDQEFPPPNSEFEKCVGDRLERATKRINTLKNTLSTLNKKMDEIFKHYVDISTSSEESVRKDVDEISEESSTESSESE</sequence>
<keyword evidence="3" id="KW-1185">Reference proteome</keyword>
<organism evidence="2 3">
    <name type="scientific">Vigna mungo</name>
    <name type="common">Black gram</name>
    <name type="synonym">Phaseolus mungo</name>
    <dbReference type="NCBI Taxonomy" id="3915"/>
    <lineage>
        <taxon>Eukaryota</taxon>
        <taxon>Viridiplantae</taxon>
        <taxon>Streptophyta</taxon>
        <taxon>Embryophyta</taxon>
        <taxon>Tracheophyta</taxon>
        <taxon>Spermatophyta</taxon>
        <taxon>Magnoliopsida</taxon>
        <taxon>eudicotyledons</taxon>
        <taxon>Gunneridae</taxon>
        <taxon>Pentapetalae</taxon>
        <taxon>rosids</taxon>
        <taxon>fabids</taxon>
        <taxon>Fabales</taxon>
        <taxon>Fabaceae</taxon>
        <taxon>Papilionoideae</taxon>
        <taxon>50 kb inversion clade</taxon>
        <taxon>NPAAA clade</taxon>
        <taxon>indigoferoid/millettioid clade</taxon>
        <taxon>Phaseoleae</taxon>
        <taxon>Vigna</taxon>
    </lineage>
</organism>
<evidence type="ECO:0000313" key="2">
    <source>
        <dbReference type="EMBL" id="WVZ16751.1"/>
    </source>
</evidence>